<evidence type="ECO:0000313" key="3">
    <source>
        <dbReference type="Proteomes" id="UP000664844"/>
    </source>
</evidence>
<dbReference type="Pfam" id="PF13439">
    <property type="entry name" value="Glyco_transf_4"/>
    <property type="match status" value="1"/>
</dbReference>
<proteinExistence type="predicted"/>
<dbReference type="Pfam" id="PF13692">
    <property type="entry name" value="Glyco_trans_1_4"/>
    <property type="match status" value="1"/>
</dbReference>
<sequence>MIPMIRVLHFADLVNRYDFIDTIIRNANPSKFKMMVCTLSDTSNIIFPDYKEAGISHWVLHGDRRSDYPVIGLKLAQLLEREKIDLIHTHHYDQGLIGWLATRLYPKTRLILGRHYSDSIYRLRNGWKQKSLIALEQMMNGGATRIIVPSSYIGEILIKWQGVNHDKVDVIPYGFESAKYADPSPENIQRLRKDLGLNGHFVIGTFGRLHEEKGHRFLLPAIQQLKSRFPHLLLLVVGEGPERNAIAEQIQAAGLEDMVQLLGWRQDAMQLMAAADIVVQPTLQEAFSQVMIEALWMKKPLIITEVSGSTDIIKNE</sequence>
<feature type="domain" description="Glycosyltransferase subfamily 4-like N-terminal" evidence="1">
    <location>
        <begin position="55"/>
        <end position="175"/>
    </location>
</feature>
<dbReference type="PANTHER" id="PTHR45947">
    <property type="entry name" value="SULFOQUINOVOSYL TRANSFERASE SQD2"/>
    <property type="match status" value="1"/>
</dbReference>
<accession>A0ABS3FL68</accession>
<organism evidence="2 3">
    <name type="scientific">Phormidium pseudopriestleyi FRX01</name>
    <dbReference type="NCBI Taxonomy" id="1759528"/>
    <lineage>
        <taxon>Bacteria</taxon>
        <taxon>Bacillati</taxon>
        <taxon>Cyanobacteriota</taxon>
        <taxon>Cyanophyceae</taxon>
        <taxon>Oscillatoriophycideae</taxon>
        <taxon>Oscillatoriales</taxon>
        <taxon>Oscillatoriaceae</taxon>
        <taxon>Phormidium</taxon>
    </lineage>
</organism>
<dbReference type="Gene3D" id="3.40.50.2000">
    <property type="entry name" value="Glycogen Phosphorylase B"/>
    <property type="match status" value="2"/>
</dbReference>
<reference evidence="2 3" key="1">
    <citation type="submission" date="2021-03" db="EMBL/GenBank/DDBJ databases">
        <title>Metabolic Capacity of the Antarctic Cyanobacterium Phormidium pseudopriestleyi that Sustains Oxygenic Photosynthesis in the Presence of Hydrogen Sulfide.</title>
        <authorList>
            <person name="Lumian J.E."/>
            <person name="Jungblut A.D."/>
            <person name="Dillon M.L."/>
            <person name="Hawes I."/>
            <person name="Doran P.T."/>
            <person name="Mackey T.J."/>
            <person name="Dick G.J."/>
            <person name="Grettenberger C.L."/>
            <person name="Sumner D.Y."/>
        </authorList>
    </citation>
    <scope>NUCLEOTIDE SEQUENCE [LARGE SCALE GENOMIC DNA]</scope>
    <source>
        <strain evidence="2 3">FRX01</strain>
    </source>
</reference>
<dbReference type="SUPFAM" id="SSF53756">
    <property type="entry name" value="UDP-Glycosyltransferase/glycogen phosphorylase"/>
    <property type="match status" value="1"/>
</dbReference>
<comment type="caution">
    <text evidence="2">The sequence shown here is derived from an EMBL/GenBank/DDBJ whole genome shotgun (WGS) entry which is preliminary data.</text>
</comment>
<dbReference type="InterPro" id="IPR028098">
    <property type="entry name" value="Glyco_trans_4-like_N"/>
</dbReference>
<name>A0ABS3FL68_9CYAN</name>
<dbReference type="PANTHER" id="PTHR45947:SF3">
    <property type="entry name" value="SULFOQUINOVOSYL TRANSFERASE SQD2"/>
    <property type="match status" value="1"/>
</dbReference>
<dbReference type="EMBL" id="JAFLQW010000046">
    <property type="protein sequence ID" value="MBO0347851.1"/>
    <property type="molecule type" value="Genomic_DNA"/>
</dbReference>
<evidence type="ECO:0000313" key="2">
    <source>
        <dbReference type="EMBL" id="MBO0347851.1"/>
    </source>
</evidence>
<dbReference type="InterPro" id="IPR050194">
    <property type="entry name" value="Glycosyltransferase_grp1"/>
</dbReference>
<keyword evidence="3" id="KW-1185">Reference proteome</keyword>
<gene>
    <name evidence="2" type="ORF">J0895_01750</name>
</gene>
<protein>
    <submittedName>
        <fullName evidence="2">Glycosyltransferase</fullName>
    </submittedName>
</protein>
<evidence type="ECO:0000259" key="1">
    <source>
        <dbReference type="Pfam" id="PF13439"/>
    </source>
</evidence>
<dbReference type="Proteomes" id="UP000664844">
    <property type="component" value="Unassembled WGS sequence"/>
</dbReference>